<name>A0A1R3R5Q2_ASPC5</name>
<dbReference type="STRING" id="602072.A0A1R3R5Q2"/>
<dbReference type="AlphaFoldDB" id="A0A1R3R5Q2"/>
<protein>
    <submittedName>
        <fullName evidence="1">Uncharacterized protein</fullName>
    </submittedName>
</protein>
<sequence length="125" mass="14065">MRARPHTLERDLGDLEHFADDHVNLMLVCKPEHFFEVIRLAIDESLQGEAATDGENVDILLLTSRLAFAGRVPNGVVIPDLPFRIRKDLELNVYNGSTFYTPKTTIGNTDYPLSAEYLAQHTALQ</sequence>
<organism evidence="1 2">
    <name type="scientific">Aspergillus carbonarius (strain ITEM 5010)</name>
    <dbReference type="NCBI Taxonomy" id="602072"/>
    <lineage>
        <taxon>Eukaryota</taxon>
        <taxon>Fungi</taxon>
        <taxon>Dikarya</taxon>
        <taxon>Ascomycota</taxon>
        <taxon>Pezizomycotina</taxon>
        <taxon>Eurotiomycetes</taxon>
        <taxon>Eurotiomycetidae</taxon>
        <taxon>Eurotiales</taxon>
        <taxon>Aspergillaceae</taxon>
        <taxon>Aspergillus</taxon>
        <taxon>Aspergillus subgen. Circumdati</taxon>
    </lineage>
</organism>
<proteinExistence type="predicted"/>
<dbReference type="VEuPathDB" id="FungiDB:ASPCADRAFT_11281"/>
<keyword evidence="2" id="KW-1185">Reference proteome</keyword>
<dbReference type="OrthoDB" id="276546at2759"/>
<gene>
    <name evidence="1" type="ORF">ASPCADRAFT_11281</name>
</gene>
<dbReference type="EMBL" id="KV907742">
    <property type="protein sequence ID" value="OOF89808.1"/>
    <property type="molecule type" value="Genomic_DNA"/>
</dbReference>
<accession>A0A1R3R5Q2</accession>
<evidence type="ECO:0000313" key="1">
    <source>
        <dbReference type="EMBL" id="OOF89808.1"/>
    </source>
</evidence>
<evidence type="ECO:0000313" key="2">
    <source>
        <dbReference type="Proteomes" id="UP000188318"/>
    </source>
</evidence>
<dbReference type="Proteomes" id="UP000188318">
    <property type="component" value="Unassembled WGS sequence"/>
</dbReference>
<reference evidence="2" key="1">
    <citation type="journal article" date="2017" name="Genome Biol.">
        <title>Comparative genomics reveals high biological diversity and specific adaptations in the industrially and medically important fungal genus Aspergillus.</title>
        <authorList>
            <person name="de Vries R.P."/>
            <person name="Riley R."/>
            <person name="Wiebenga A."/>
            <person name="Aguilar-Osorio G."/>
            <person name="Amillis S."/>
            <person name="Uchima C.A."/>
            <person name="Anderluh G."/>
            <person name="Asadollahi M."/>
            <person name="Askin M."/>
            <person name="Barry K."/>
            <person name="Battaglia E."/>
            <person name="Bayram O."/>
            <person name="Benocci T."/>
            <person name="Braus-Stromeyer S.A."/>
            <person name="Caldana C."/>
            <person name="Canovas D."/>
            <person name="Cerqueira G.C."/>
            <person name="Chen F."/>
            <person name="Chen W."/>
            <person name="Choi C."/>
            <person name="Clum A."/>
            <person name="Dos Santos R.A."/>
            <person name="Damasio A.R."/>
            <person name="Diallinas G."/>
            <person name="Emri T."/>
            <person name="Fekete E."/>
            <person name="Flipphi M."/>
            <person name="Freyberg S."/>
            <person name="Gallo A."/>
            <person name="Gournas C."/>
            <person name="Habgood R."/>
            <person name="Hainaut M."/>
            <person name="Harispe M.L."/>
            <person name="Henrissat B."/>
            <person name="Hilden K.S."/>
            <person name="Hope R."/>
            <person name="Hossain A."/>
            <person name="Karabika E."/>
            <person name="Karaffa L."/>
            <person name="Karanyi Z."/>
            <person name="Krasevec N."/>
            <person name="Kuo A."/>
            <person name="Kusch H."/>
            <person name="LaButti K."/>
            <person name="Lagendijk E.L."/>
            <person name="Lapidus A."/>
            <person name="Levasseur A."/>
            <person name="Lindquist E."/>
            <person name="Lipzen A."/>
            <person name="Logrieco A.F."/>
            <person name="MacCabe A."/>
            <person name="Maekelae M.R."/>
            <person name="Malavazi I."/>
            <person name="Melin P."/>
            <person name="Meyer V."/>
            <person name="Mielnichuk N."/>
            <person name="Miskei M."/>
            <person name="Molnar A.P."/>
            <person name="Mule G."/>
            <person name="Ngan C.Y."/>
            <person name="Orejas M."/>
            <person name="Orosz E."/>
            <person name="Ouedraogo J.P."/>
            <person name="Overkamp K.M."/>
            <person name="Park H.-S."/>
            <person name="Perrone G."/>
            <person name="Piumi F."/>
            <person name="Punt P.J."/>
            <person name="Ram A.F."/>
            <person name="Ramon A."/>
            <person name="Rauscher S."/>
            <person name="Record E."/>
            <person name="Riano-Pachon D.M."/>
            <person name="Robert V."/>
            <person name="Roehrig J."/>
            <person name="Ruller R."/>
            <person name="Salamov A."/>
            <person name="Salih N.S."/>
            <person name="Samson R.A."/>
            <person name="Sandor E."/>
            <person name="Sanguinetti M."/>
            <person name="Schuetze T."/>
            <person name="Sepcic K."/>
            <person name="Shelest E."/>
            <person name="Sherlock G."/>
            <person name="Sophianopoulou V."/>
            <person name="Squina F.M."/>
            <person name="Sun H."/>
            <person name="Susca A."/>
            <person name="Todd R.B."/>
            <person name="Tsang A."/>
            <person name="Unkles S.E."/>
            <person name="van de Wiele N."/>
            <person name="van Rossen-Uffink D."/>
            <person name="Oliveira J.V."/>
            <person name="Vesth T.C."/>
            <person name="Visser J."/>
            <person name="Yu J.-H."/>
            <person name="Zhou M."/>
            <person name="Andersen M.R."/>
            <person name="Archer D.B."/>
            <person name="Baker S.E."/>
            <person name="Benoit I."/>
            <person name="Brakhage A.A."/>
            <person name="Braus G.H."/>
            <person name="Fischer R."/>
            <person name="Frisvad J.C."/>
            <person name="Goldman G.H."/>
            <person name="Houbraken J."/>
            <person name="Oakley B."/>
            <person name="Pocsi I."/>
            <person name="Scazzocchio C."/>
            <person name="Seiboth B."/>
            <person name="vanKuyk P.A."/>
            <person name="Wortman J."/>
            <person name="Dyer P.S."/>
            <person name="Grigoriev I.V."/>
        </authorList>
    </citation>
    <scope>NUCLEOTIDE SEQUENCE [LARGE SCALE GENOMIC DNA]</scope>
    <source>
        <strain evidence="2">ITEM 5010</strain>
    </source>
</reference>